<comment type="pathway">
    <text evidence="2">Lipid metabolism; sphingolipid metabolism.</text>
</comment>
<dbReference type="EC" id="1.1.1.102" evidence="9"/>
<evidence type="ECO:0000256" key="3">
    <source>
        <dbReference type="ARBA" id="ARBA00004991"/>
    </source>
</evidence>
<dbReference type="Gene3D" id="3.40.50.720">
    <property type="entry name" value="NAD(P)-binding Rossmann-like Domain"/>
    <property type="match status" value="1"/>
</dbReference>
<comment type="function">
    <text evidence="10">Catalyzes the reduction of 3'-oxosphinganine (3-ketodihydrosphingosine/KDS) to sphinganine (dihydrosphingosine/DHS), the second step of de novo sphingolipid biosynthesis.</text>
</comment>
<keyword evidence="4" id="KW-0256">Endoplasmic reticulum</keyword>
<keyword evidence="12" id="KW-0812">Transmembrane</keyword>
<proteinExistence type="predicted"/>
<dbReference type="PANTHER" id="PTHR43550:SF3">
    <property type="entry name" value="3-KETODIHYDROSPHINGOSINE REDUCTASE"/>
    <property type="match status" value="1"/>
</dbReference>
<dbReference type="GO" id="GO:0005789">
    <property type="term" value="C:endoplasmic reticulum membrane"/>
    <property type="evidence" value="ECO:0007669"/>
    <property type="project" value="TreeGrafter"/>
</dbReference>
<dbReference type="RefSeq" id="XP_014168514.1">
    <property type="nucleotide sequence ID" value="XM_014313039.1"/>
</dbReference>
<feature type="transmembrane region" description="Helical" evidence="12">
    <location>
        <begin position="313"/>
        <end position="330"/>
    </location>
</feature>
<dbReference type="InterPro" id="IPR045022">
    <property type="entry name" value="KDSR-like"/>
</dbReference>
<evidence type="ECO:0000256" key="6">
    <source>
        <dbReference type="ARBA" id="ARBA00022919"/>
    </source>
</evidence>
<dbReference type="Pfam" id="PF00106">
    <property type="entry name" value="adh_short"/>
    <property type="match status" value="1"/>
</dbReference>
<keyword evidence="12" id="KW-0472">Membrane</keyword>
<keyword evidence="5" id="KW-0521">NADP</keyword>
<organism evidence="14">
    <name type="scientific">Grosmannia clavigera (strain kw1407 / UAMH 11150)</name>
    <name type="common">Blue stain fungus</name>
    <name type="synonym">Graphiocladiella clavigera</name>
    <dbReference type="NCBI Taxonomy" id="655863"/>
    <lineage>
        <taxon>Eukaryota</taxon>
        <taxon>Fungi</taxon>
        <taxon>Dikarya</taxon>
        <taxon>Ascomycota</taxon>
        <taxon>Pezizomycotina</taxon>
        <taxon>Sordariomycetes</taxon>
        <taxon>Sordariomycetidae</taxon>
        <taxon>Ophiostomatales</taxon>
        <taxon>Ophiostomataceae</taxon>
        <taxon>Leptographium</taxon>
    </lineage>
</organism>
<evidence type="ECO:0000256" key="10">
    <source>
        <dbReference type="ARBA" id="ARBA00044737"/>
    </source>
</evidence>
<dbReference type="GO" id="GO:0030148">
    <property type="term" value="P:sphingolipid biosynthetic process"/>
    <property type="evidence" value="ECO:0007669"/>
    <property type="project" value="InterPro"/>
</dbReference>
<dbReference type="PANTHER" id="PTHR43550">
    <property type="entry name" value="3-KETODIHYDROSPHINGOSINE REDUCTASE"/>
    <property type="match status" value="1"/>
</dbReference>
<evidence type="ECO:0000313" key="13">
    <source>
        <dbReference type="EMBL" id="EFW99031.1"/>
    </source>
</evidence>
<evidence type="ECO:0000256" key="5">
    <source>
        <dbReference type="ARBA" id="ARBA00022857"/>
    </source>
</evidence>
<dbReference type="Proteomes" id="UP000007796">
    <property type="component" value="Unassembled WGS sequence"/>
</dbReference>
<dbReference type="eggNOG" id="KOG1210">
    <property type="taxonomic scope" value="Eukaryota"/>
</dbReference>
<dbReference type="SUPFAM" id="SSF51735">
    <property type="entry name" value="NAD(P)-binding Rossmann-fold domains"/>
    <property type="match status" value="1"/>
</dbReference>
<evidence type="ECO:0000256" key="2">
    <source>
        <dbReference type="ARBA" id="ARBA00004760"/>
    </source>
</evidence>
<comment type="pathway">
    <text evidence="3">Sphingolipid metabolism.</text>
</comment>
<keyword evidence="6" id="KW-0746">Sphingolipid metabolism</keyword>
<evidence type="ECO:0000256" key="12">
    <source>
        <dbReference type="SAM" id="Phobius"/>
    </source>
</evidence>
<evidence type="ECO:0000256" key="9">
    <source>
        <dbReference type="ARBA" id="ARBA00026112"/>
    </source>
</evidence>
<dbReference type="EMBL" id="GL630006">
    <property type="protein sequence ID" value="EFW99031.1"/>
    <property type="molecule type" value="Genomic_DNA"/>
</dbReference>
<gene>
    <name evidence="13" type="ORF">CMQ_4883</name>
</gene>
<dbReference type="InParanoid" id="F0XUH2"/>
<dbReference type="PRINTS" id="PR00081">
    <property type="entry name" value="GDHRDH"/>
</dbReference>
<evidence type="ECO:0000256" key="4">
    <source>
        <dbReference type="ARBA" id="ARBA00022824"/>
    </source>
</evidence>
<evidence type="ECO:0000256" key="1">
    <source>
        <dbReference type="ARBA" id="ARBA00004240"/>
    </source>
</evidence>
<dbReference type="OrthoDB" id="10267115at2759"/>
<evidence type="ECO:0000256" key="8">
    <source>
        <dbReference type="ARBA" id="ARBA00023098"/>
    </source>
</evidence>
<dbReference type="AlphaFoldDB" id="F0XUH2"/>
<keyword evidence="12" id="KW-1133">Transmembrane helix</keyword>
<protein>
    <recommendedName>
        <fullName evidence="9">3-dehydrosphinganine reductase</fullName>
        <ecNumber evidence="9">1.1.1.102</ecNumber>
    </recommendedName>
</protein>
<keyword evidence="7" id="KW-0560">Oxidoreductase</keyword>
<reference evidence="13 14" key="1">
    <citation type="journal article" date="2011" name="Proc. Natl. Acad. Sci. U.S.A.">
        <title>Genome and transcriptome analyses of the mountain pine beetle-fungal symbiont Grosmannia clavigera, a lodgepole pine pathogen.</title>
        <authorList>
            <person name="DiGuistini S."/>
            <person name="Wang Y."/>
            <person name="Liao N.Y."/>
            <person name="Taylor G."/>
            <person name="Tanguay P."/>
            <person name="Feau N."/>
            <person name="Henrissat B."/>
            <person name="Chan S.K."/>
            <person name="Hesse-Orce U."/>
            <person name="Alamouti S.M."/>
            <person name="Tsui C.K.M."/>
            <person name="Docking R.T."/>
            <person name="Levasseur A."/>
            <person name="Haridas S."/>
            <person name="Robertson G."/>
            <person name="Birol I."/>
            <person name="Holt R.A."/>
            <person name="Marra M.A."/>
            <person name="Hamelin R.C."/>
            <person name="Hirst M."/>
            <person name="Jones S.J.M."/>
            <person name="Bohlmann J."/>
            <person name="Breuil C."/>
        </authorList>
    </citation>
    <scope>NUCLEOTIDE SEQUENCE [LARGE SCALE GENOMIC DNA]</scope>
    <source>
        <strain evidence="14">kw1407 / UAMH 11150</strain>
    </source>
</reference>
<dbReference type="InterPro" id="IPR002347">
    <property type="entry name" value="SDR_fam"/>
</dbReference>
<dbReference type="GO" id="GO:0047560">
    <property type="term" value="F:3-dehydrosphinganine reductase activity"/>
    <property type="evidence" value="ECO:0007669"/>
    <property type="project" value="UniProtKB-EC"/>
</dbReference>
<comment type="catalytic activity">
    <reaction evidence="11">
        <text>sphinganine + NADP(+) = 3-oxosphinganine + NADPH + H(+)</text>
        <dbReference type="Rhea" id="RHEA:22640"/>
        <dbReference type="ChEBI" id="CHEBI:15378"/>
        <dbReference type="ChEBI" id="CHEBI:57783"/>
        <dbReference type="ChEBI" id="CHEBI:57817"/>
        <dbReference type="ChEBI" id="CHEBI:58299"/>
        <dbReference type="ChEBI" id="CHEBI:58349"/>
        <dbReference type="EC" id="1.1.1.102"/>
    </reaction>
    <physiologicalReaction direction="right-to-left" evidence="11">
        <dbReference type="Rhea" id="RHEA:22642"/>
    </physiologicalReaction>
</comment>
<dbReference type="FunCoup" id="F0XUH2">
    <property type="interactions" value="84"/>
</dbReference>
<dbReference type="GeneID" id="25978143"/>
<keyword evidence="8" id="KW-0443">Lipid metabolism</keyword>
<sequence length="350" mass="37798">MPAFNTSIALTSAAVVGSSAIVGSAMGWWTKNQMPVEGKTVLLTGATEGMGRSVAKQLAAQGADVIVVARNVGRLAETVAELKTLAPSESQRFHHIAADVAEPNYAAAVIADALAWNGGRPIDVVWCVAGMSTPMLWAEEPQAVALGASRRNMDVNFWGAAEMAHAILREWLRPEAGPYAEPRHLVLTASVLAFFAVVGYAPYTPTKWALRGLADTLAQETLLYYDTNPVRVSVVFPGTILSPGLARENTTKPDVTLQLEKDDPQLSPDQVAAQAIRGLQRGHHFVTVSWLGDLMRWGTLGGAPRNSWLCDTLGAYLVAFVMFFVVWWIHGDIRAYARKHGHPATYAKKG</sequence>
<dbReference type="CDD" id="cd08939">
    <property type="entry name" value="KDSR-like_SDR_c"/>
    <property type="match status" value="1"/>
</dbReference>
<name>F0XUH2_GROCL</name>
<keyword evidence="14" id="KW-1185">Reference proteome</keyword>
<dbReference type="HOGENOM" id="CLU_010194_3_0_1"/>
<dbReference type="InterPro" id="IPR036291">
    <property type="entry name" value="NAD(P)-bd_dom_sf"/>
</dbReference>
<feature type="transmembrane region" description="Helical" evidence="12">
    <location>
        <begin position="6"/>
        <end position="29"/>
    </location>
</feature>
<dbReference type="STRING" id="655863.F0XUH2"/>
<accession>F0XUH2</accession>
<comment type="subcellular location">
    <subcellularLocation>
        <location evidence="1">Endoplasmic reticulum</location>
    </subcellularLocation>
</comment>
<dbReference type="GO" id="GO:0006666">
    <property type="term" value="P:3-keto-sphinganine metabolic process"/>
    <property type="evidence" value="ECO:0007669"/>
    <property type="project" value="InterPro"/>
</dbReference>
<evidence type="ECO:0000256" key="11">
    <source>
        <dbReference type="ARBA" id="ARBA00048930"/>
    </source>
</evidence>
<evidence type="ECO:0000313" key="14">
    <source>
        <dbReference type="Proteomes" id="UP000007796"/>
    </source>
</evidence>
<evidence type="ECO:0000256" key="7">
    <source>
        <dbReference type="ARBA" id="ARBA00023002"/>
    </source>
</evidence>